<accession>A0A6J1R056</accession>
<dbReference type="Pfam" id="PF07723">
    <property type="entry name" value="LRR_2"/>
    <property type="match status" value="2"/>
</dbReference>
<name>A0A6J1R056_9HYME</name>
<dbReference type="Proteomes" id="UP000504618">
    <property type="component" value="Unplaced"/>
</dbReference>
<keyword evidence="1" id="KW-1185">Reference proteome</keyword>
<proteinExistence type="predicted"/>
<dbReference type="AlphaFoldDB" id="A0A6J1R056"/>
<dbReference type="OrthoDB" id="7553828at2759"/>
<dbReference type="InterPro" id="IPR032675">
    <property type="entry name" value="LRR_dom_sf"/>
</dbReference>
<reference evidence="2" key="1">
    <citation type="submission" date="2025-08" db="UniProtKB">
        <authorList>
            <consortium name="RefSeq"/>
        </authorList>
    </citation>
    <scope>IDENTIFICATION</scope>
    <source>
        <tissue evidence="2">Whole body</tissue>
    </source>
</reference>
<evidence type="ECO:0000313" key="2">
    <source>
        <dbReference type="RefSeq" id="XP_024887992.1"/>
    </source>
</evidence>
<gene>
    <name evidence="2" type="primary">LOC112464933</name>
</gene>
<organism evidence="1 2">
    <name type="scientific">Temnothorax curvispinosus</name>
    <dbReference type="NCBI Taxonomy" id="300111"/>
    <lineage>
        <taxon>Eukaryota</taxon>
        <taxon>Metazoa</taxon>
        <taxon>Ecdysozoa</taxon>
        <taxon>Arthropoda</taxon>
        <taxon>Hexapoda</taxon>
        <taxon>Insecta</taxon>
        <taxon>Pterygota</taxon>
        <taxon>Neoptera</taxon>
        <taxon>Endopterygota</taxon>
        <taxon>Hymenoptera</taxon>
        <taxon>Apocrita</taxon>
        <taxon>Aculeata</taxon>
        <taxon>Formicoidea</taxon>
        <taxon>Formicidae</taxon>
        <taxon>Myrmicinae</taxon>
        <taxon>Temnothorax</taxon>
    </lineage>
</organism>
<dbReference type="Gene3D" id="3.80.10.10">
    <property type="entry name" value="Ribonuclease Inhibitor"/>
    <property type="match status" value="1"/>
</dbReference>
<dbReference type="RefSeq" id="XP_024887992.1">
    <property type="nucleotide sequence ID" value="XM_025032224.1"/>
</dbReference>
<dbReference type="InterPro" id="IPR013101">
    <property type="entry name" value="LRR_PRU1-like"/>
</dbReference>
<evidence type="ECO:0000313" key="1">
    <source>
        <dbReference type="Proteomes" id="UP000504618"/>
    </source>
</evidence>
<protein>
    <submittedName>
        <fullName evidence="2">F-box/LRR-repeat protein 17-like</fullName>
    </submittedName>
</protein>
<dbReference type="GeneID" id="112464933"/>
<dbReference type="SUPFAM" id="SSF52047">
    <property type="entry name" value="RNI-like"/>
    <property type="match status" value="1"/>
</dbReference>
<sequence length="129" mass="15204">MELHRINALANCKNLRTVDLEIMDYPRVHFDDSLSRLLSSCQLLEEIYLNNIVLTDRNLKLLAECKNLKRLHLKNVEFVTPDNVSIILEQCSKLQKLFLEVHNISRNLIRQWRKSHPHVYIYASGGIYM</sequence>